<dbReference type="SMART" id="SM01043">
    <property type="entry name" value="BTAD"/>
    <property type="match status" value="1"/>
</dbReference>
<evidence type="ECO:0000313" key="8">
    <source>
        <dbReference type="Proteomes" id="UP000055136"/>
    </source>
</evidence>
<dbReference type="CDD" id="cd07302">
    <property type="entry name" value="CHD"/>
    <property type="match status" value="1"/>
</dbReference>
<reference evidence="7" key="1">
    <citation type="submission" date="2015-10" db="EMBL/GenBank/DDBJ databases">
        <title>Description of Candidatus Tenderia electrophaga gen. nov, sp. nov., an Uncultivated Electroautotroph from a Biocathode Enrichment.</title>
        <authorList>
            <person name="Eddie B.J."/>
            <person name="Malanoski A.P."/>
            <person name="Wang Z."/>
            <person name="Hall R.J."/>
            <person name="Oh S.D."/>
            <person name="Heiner C."/>
            <person name="Lin B."/>
            <person name="Strycharz-Glaven S.M."/>
        </authorList>
    </citation>
    <scope>NUCLEOTIDE SEQUENCE [LARGE SCALE GENOMIC DNA]</scope>
    <source>
        <strain evidence="7">NRL1</strain>
    </source>
</reference>
<evidence type="ECO:0000256" key="3">
    <source>
        <dbReference type="ARBA" id="ARBA00022840"/>
    </source>
</evidence>
<name>A0A0S2TGM0_9GAMM</name>
<evidence type="ECO:0000313" key="7">
    <source>
        <dbReference type="EMBL" id="ALP54287.1"/>
    </source>
</evidence>
<dbReference type="InterPro" id="IPR001867">
    <property type="entry name" value="OmpR/PhoB-type_DNA-bd"/>
</dbReference>
<dbReference type="InterPro" id="IPR036388">
    <property type="entry name" value="WH-like_DNA-bd_sf"/>
</dbReference>
<dbReference type="Gene3D" id="1.25.40.10">
    <property type="entry name" value="Tetratricopeptide repeat domain"/>
    <property type="match status" value="3"/>
</dbReference>
<dbReference type="Pfam" id="PF13424">
    <property type="entry name" value="TPR_12"/>
    <property type="match status" value="1"/>
</dbReference>
<accession>A0A0S2TGM0</accession>
<evidence type="ECO:0000256" key="4">
    <source>
        <dbReference type="ARBA" id="ARBA00023125"/>
    </source>
</evidence>
<keyword evidence="3" id="KW-0067">ATP-binding</keyword>
<dbReference type="Pfam" id="PF00486">
    <property type="entry name" value="Trans_reg_C"/>
    <property type="match status" value="1"/>
</dbReference>
<dbReference type="Gene3D" id="3.40.50.300">
    <property type="entry name" value="P-loop containing nucleotide triphosphate hydrolases"/>
    <property type="match status" value="1"/>
</dbReference>
<comment type="similarity">
    <text evidence="1">Belongs to the AfsR/DnrI/RedD regulatory family.</text>
</comment>
<dbReference type="Gene3D" id="1.10.10.10">
    <property type="entry name" value="Winged helix-like DNA-binding domain superfamily/Winged helix DNA-binding domain"/>
    <property type="match status" value="1"/>
</dbReference>
<dbReference type="PANTHER" id="PTHR16305">
    <property type="entry name" value="TESTICULAR SOLUBLE ADENYLYL CYCLASE"/>
    <property type="match status" value="1"/>
</dbReference>
<proteinExistence type="inferred from homology"/>
<dbReference type="InterPro" id="IPR027417">
    <property type="entry name" value="P-loop_NTPase"/>
</dbReference>
<dbReference type="InterPro" id="IPR019734">
    <property type="entry name" value="TPR_rpt"/>
</dbReference>
<feature type="domain" description="Guanylate cyclase" evidence="6">
    <location>
        <begin position="274"/>
        <end position="400"/>
    </location>
</feature>
<dbReference type="GO" id="GO:0005524">
    <property type="term" value="F:ATP binding"/>
    <property type="evidence" value="ECO:0007669"/>
    <property type="project" value="UniProtKB-KW"/>
</dbReference>
<dbReference type="Pfam" id="PF13191">
    <property type="entry name" value="AAA_16"/>
    <property type="match status" value="1"/>
</dbReference>
<dbReference type="GO" id="GO:0005737">
    <property type="term" value="C:cytoplasm"/>
    <property type="evidence" value="ECO:0007669"/>
    <property type="project" value="TreeGrafter"/>
</dbReference>
<evidence type="ECO:0000256" key="5">
    <source>
        <dbReference type="SAM" id="MobiDB-lite"/>
    </source>
</evidence>
<dbReference type="InterPro" id="IPR011990">
    <property type="entry name" value="TPR-like_helical_dom_sf"/>
</dbReference>
<dbReference type="AlphaFoldDB" id="A0A0S2TGM0"/>
<dbReference type="STRING" id="1748243.Tel_14670"/>
<dbReference type="InterPro" id="IPR041664">
    <property type="entry name" value="AAA_16"/>
</dbReference>
<dbReference type="GO" id="GO:0003677">
    <property type="term" value="F:DNA binding"/>
    <property type="evidence" value="ECO:0007669"/>
    <property type="project" value="UniProtKB-KW"/>
</dbReference>
<dbReference type="SUPFAM" id="SSF52540">
    <property type="entry name" value="P-loop containing nucleoside triphosphate hydrolases"/>
    <property type="match status" value="1"/>
</dbReference>
<dbReference type="KEGG" id="tee:Tel_14670"/>
<dbReference type="SUPFAM" id="SSF48452">
    <property type="entry name" value="TPR-like"/>
    <property type="match status" value="3"/>
</dbReference>
<dbReference type="SMART" id="SM00862">
    <property type="entry name" value="Trans_reg_C"/>
    <property type="match status" value="1"/>
</dbReference>
<dbReference type="PROSITE" id="PS50125">
    <property type="entry name" value="GUANYLATE_CYCLASE_2"/>
    <property type="match status" value="1"/>
</dbReference>
<dbReference type="GO" id="GO:0000160">
    <property type="term" value="P:phosphorelay signal transduction system"/>
    <property type="evidence" value="ECO:0007669"/>
    <property type="project" value="InterPro"/>
</dbReference>
<dbReference type="Gene3D" id="3.30.70.1230">
    <property type="entry name" value="Nucleotide cyclase"/>
    <property type="match status" value="1"/>
</dbReference>
<dbReference type="SUPFAM" id="SSF55073">
    <property type="entry name" value="Nucleotide cyclase"/>
    <property type="match status" value="1"/>
</dbReference>
<dbReference type="SMART" id="SM00028">
    <property type="entry name" value="TPR"/>
    <property type="match status" value="7"/>
</dbReference>
<dbReference type="InterPro" id="IPR029787">
    <property type="entry name" value="Nucleotide_cyclase"/>
</dbReference>
<protein>
    <recommendedName>
        <fullName evidence="6">Guanylate cyclase domain-containing protein</fullName>
    </recommendedName>
</protein>
<evidence type="ECO:0000256" key="1">
    <source>
        <dbReference type="ARBA" id="ARBA00005820"/>
    </source>
</evidence>
<keyword evidence="8" id="KW-1185">Reference proteome</keyword>
<dbReference type="GO" id="GO:0004016">
    <property type="term" value="F:adenylate cyclase activity"/>
    <property type="evidence" value="ECO:0007669"/>
    <property type="project" value="UniProtKB-ARBA"/>
</dbReference>
<evidence type="ECO:0000259" key="6">
    <source>
        <dbReference type="PROSITE" id="PS50125"/>
    </source>
</evidence>
<dbReference type="GO" id="GO:0006355">
    <property type="term" value="P:regulation of DNA-templated transcription"/>
    <property type="evidence" value="ECO:0007669"/>
    <property type="project" value="InterPro"/>
</dbReference>
<dbReference type="GO" id="GO:0009190">
    <property type="term" value="P:cyclic nucleotide biosynthetic process"/>
    <property type="evidence" value="ECO:0007669"/>
    <property type="project" value="InterPro"/>
</dbReference>
<feature type="region of interest" description="Disordered" evidence="5">
    <location>
        <begin position="242"/>
        <end position="266"/>
    </location>
</feature>
<dbReference type="InterPro" id="IPR001054">
    <property type="entry name" value="A/G_cyclase"/>
</dbReference>
<gene>
    <name evidence="7" type="ORF">Tel_14670</name>
</gene>
<dbReference type="EMBL" id="CP013099">
    <property type="protein sequence ID" value="ALP54287.1"/>
    <property type="molecule type" value="Genomic_DNA"/>
</dbReference>
<keyword evidence="2" id="KW-0547">Nucleotide-binding</keyword>
<dbReference type="InterPro" id="IPR005158">
    <property type="entry name" value="BTAD"/>
</dbReference>
<dbReference type="Pfam" id="PF00211">
    <property type="entry name" value="Guanylate_cyc"/>
    <property type="match status" value="1"/>
</dbReference>
<dbReference type="Pfam" id="PF03704">
    <property type="entry name" value="BTAD"/>
    <property type="match status" value="1"/>
</dbReference>
<organism evidence="7 8">
    <name type="scientific">Candidatus Tenderia electrophaga</name>
    <dbReference type="NCBI Taxonomy" id="1748243"/>
    <lineage>
        <taxon>Bacteria</taxon>
        <taxon>Pseudomonadati</taxon>
        <taxon>Pseudomonadota</taxon>
        <taxon>Gammaproteobacteria</taxon>
        <taxon>Candidatus Tenderiales</taxon>
        <taxon>Candidatus Tenderiaceae</taxon>
        <taxon>Candidatus Tenderia</taxon>
    </lineage>
</organism>
<dbReference type="Proteomes" id="UP000055136">
    <property type="component" value="Chromosome"/>
</dbReference>
<evidence type="ECO:0000256" key="2">
    <source>
        <dbReference type="ARBA" id="ARBA00022741"/>
    </source>
</evidence>
<dbReference type="SMART" id="SM00044">
    <property type="entry name" value="CYCc"/>
    <property type="match status" value="1"/>
</dbReference>
<sequence length="1262" mass="137869">MNAHPTSPAARLTLLGGFQLRDAAGTERIVAAKKAKALLAYLALQPGQAQTREKLAALLWGEGSDEQARQSLRQALAGLRKALPANVIGAVDDQLWIDAARLSCDVNEFRRLGEAGSSENLVRALDLYQGELLEGLNPRAEVFEEWLLSERAQLQHQALVLMERLLTRHLEDEHPGQALDLALRLLSLDPLREATHRVIMQLHARRGHFTAALKQYDQCRRLLQRELGVAPEAETEQLQQQILARRRRPGDAAQDEAPPPAPTTAARAQLRQATVLCLRLEGFATWAETLGAEALHRHLSRYYALVDAEVGRRGGNVVKRLDDLVMVLFGVPLTHDDDSWRALQAAVALRRAVGAAFRREGLTAQLGLASGQLLAGDLGSPQFQEYGVVGSPLSSAERLARAAAGGQVLVSEACYRQHAQQLEARPLTSVQGWQIHALHPQAIHRPGFIGRQREMRLLSAALQECRSNERGEAFYVRGAAGIGKSRLMEAWVERACAQGFEAQVMQCRDVGDSAPSVIQTLVQGLVGRLAQGQVEALVKRGVIESGQRPLLHDLLGQAPDAASMFAAMEDAARQQGRQAVLTRLLQAAAAQRPLLLLVEDIHWADADTLSHLAALVQSASRLPLLLAMTSRVAGEPLDPAWRGAMLGASLTTLDLGVLAPEEMQALARTQEADSGLAQRCIERAAGNPFFLLQLLQGVGDTDARLPDSIQVLVQAQLDRLAARDRQAAQAAAVLGQHSPLAALRHLLADDAYDGAALAQAGMLRPQGEVLIFHHALIQESVYTSMLGREAAALHQRAAQWYAQRDAVLHAEHLDRADHPAAAAALLAAARRLAAQYRLPHARQLLRRGLSRTGDDGFELALLLGELSRETGHIDAAIAAFARAEAAAQHPLQRCRALMGRAACLHLHDEYQAALTTLAQAEALTRRQDAVAERARIAYLRGNVLFPLGRLDECMASHQQALDGARQCGSLALEAHALSGLADAHYLRGRMQTAHELFRRCVDLARQHDLKQIEVNNLSMRGLTAMYLNRLEQGMEDNRRCIELAQQIGNRRAELSAREILGMMLYFQGALAAAQDQLERGLALAQQLGARRFEADCFGVLADIAAAQGRPDHALRLIQRALRLSGDDLAYMGAWFLGQMARYTPDGDKRRWALAEAQRILSAGAVGHNHIHFYENAIYSCIQQQDWDQAGRYAEALGHYTAAEPLPWAELIMTLGRLAASRGHADAQAFSVDALAERYHRHGIHHVDAVLAGLAQEMETDPG</sequence>
<dbReference type="PANTHER" id="PTHR16305:SF28">
    <property type="entry name" value="GUANYLATE CYCLASE DOMAIN-CONTAINING PROTEIN"/>
    <property type="match status" value="1"/>
</dbReference>
<keyword evidence="4" id="KW-0238">DNA-binding</keyword>